<dbReference type="Gene3D" id="1.10.287.130">
    <property type="match status" value="1"/>
</dbReference>
<feature type="domain" description="Sensor histidine kinase NatK-like C-terminal" evidence="2">
    <location>
        <begin position="330"/>
        <end position="436"/>
    </location>
</feature>
<evidence type="ECO:0000259" key="3">
    <source>
        <dbReference type="Pfam" id="PF14689"/>
    </source>
</evidence>
<evidence type="ECO:0000259" key="2">
    <source>
        <dbReference type="Pfam" id="PF14501"/>
    </source>
</evidence>
<feature type="transmembrane region" description="Helical" evidence="1">
    <location>
        <begin position="187"/>
        <end position="207"/>
    </location>
</feature>
<dbReference type="Gene3D" id="3.30.565.10">
    <property type="entry name" value="Histidine kinase-like ATPase, C-terminal domain"/>
    <property type="match status" value="1"/>
</dbReference>
<organism evidence="4 5">
    <name type="scientific">Tissierella carlieri</name>
    <dbReference type="NCBI Taxonomy" id="689904"/>
    <lineage>
        <taxon>Bacteria</taxon>
        <taxon>Bacillati</taxon>
        <taxon>Bacillota</taxon>
        <taxon>Tissierellia</taxon>
        <taxon>Tissierellales</taxon>
        <taxon>Tissierellaceae</taxon>
        <taxon>Tissierella</taxon>
    </lineage>
</organism>
<feature type="transmembrane region" description="Helical" evidence="1">
    <location>
        <begin position="84"/>
        <end position="110"/>
    </location>
</feature>
<dbReference type="Pfam" id="PF14689">
    <property type="entry name" value="SPOB_a"/>
    <property type="match status" value="1"/>
</dbReference>
<dbReference type="InterPro" id="IPR039506">
    <property type="entry name" value="SPOB_a"/>
</dbReference>
<keyword evidence="1" id="KW-0472">Membrane</keyword>
<sequence length="453" mass="52604">MDLTIMNIFTNILDTVLVFYFLVRIFQKKNINRKNSVMFLSNLVIFNTLINHVFGIGNSFGFIAIFIVSTVVYSYLLDEKFPKILIYSILATTFMFIIELTFVNIIILVFKIQPSMIIELSIYRIFAIIGAKGGFYLFIKYLIQKIHIPRYMKVNNIRTIILIGFFNILVVYMTLTLYKYIKLESVTAYMYLIGMGIGAIIFSWIIYSTSKKMIYQYQQEMIWKVKEEEFHKKDFYIKSMSDILYTIRSQRHDLNNYLSTLYGLMCLGDFDDAKAYITKINDRVSNMNKIIETNHPVITALVSIKKNKAFEENIDMELEIDIPEELSIDFVDISIIIGNILDNAIEACTLIDKKFERKVYLSLNMEGTYLIIQANNTKSQQIKLETKDITSRFTTKADKENHGFGLGNIEFIVNQYNGIMKIEDLGSEFRVNIRIPMEGDLSRGLQSTAYVKG</sequence>
<comment type="caution">
    <text evidence="4">The sequence shown here is derived from an EMBL/GenBank/DDBJ whole genome shotgun (WGS) entry which is preliminary data.</text>
</comment>
<keyword evidence="1" id="KW-0812">Transmembrane</keyword>
<evidence type="ECO:0000313" key="5">
    <source>
        <dbReference type="Proteomes" id="UP001524478"/>
    </source>
</evidence>
<dbReference type="PANTHER" id="PTHR40448:SF1">
    <property type="entry name" value="TWO-COMPONENT SENSOR HISTIDINE KINASE"/>
    <property type="match status" value="1"/>
</dbReference>
<feature type="transmembrane region" description="Helical" evidence="1">
    <location>
        <begin position="35"/>
        <end position="54"/>
    </location>
</feature>
<protein>
    <submittedName>
        <fullName evidence="4">GHKL domain-containing protein</fullName>
    </submittedName>
</protein>
<gene>
    <name evidence="4" type="ORF">NE686_13610</name>
</gene>
<dbReference type="Proteomes" id="UP001524478">
    <property type="component" value="Unassembled WGS sequence"/>
</dbReference>
<reference evidence="4 5" key="1">
    <citation type="submission" date="2022-06" db="EMBL/GenBank/DDBJ databases">
        <title>Isolation of gut microbiota from human fecal samples.</title>
        <authorList>
            <person name="Pamer E.G."/>
            <person name="Barat B."/>
            <person name="Waligurski E."/>
            <person name="Medina S."/>
            <person name="Paddock L."/>
            <person name="Mostad J."/>
        </authorList>
    </citation>
    <scope>NUCLEOTIDE SEQUENCE [LARGE SCALE GENOMIC DNA]</scope>
    <source>
        <strain evidence="4 5">DFI.7.95</strain>
    </source>
</reference>
<dbReference type="SUPFAM" id="SSF55874">
    <property type="entry name" value="ATPase domain of HSP90 chaperone/DNA topoisomerase II/histidine kinase"/>
    <property type="match status" value="1"/>
</dbReference>
<dbReference type="InterPro" id="IPR032834">
    <property type="entry name" value="NatK-like_C"/>
</dbReference>
<dbReference type="RefSeq" id="WP_256311953.1">
    <property type="nucleotide sequence ID" value="NZ_JANGAC010000010.1"/>
</dbReference>
<feature type="transmembrane region" description="Helical" evidence="1">
    <location>
        <begin position="160"/>
        <end position="181"/>
    </location>
</feature>
<feature type="transmembrane region" description="Helical" evidence="1">
    <location>
        <begin position="6"/>
        <end position="23"/>
    </location>
</feature>
<evidence type="ECO:0000256" key="1">
    <source>
        <dbReference type="SAM" id="Phobius"/>
    </source>
</evidence>
<keyword evidence="1" id="KW-1133">Transmembrane helix</keyword>
<accession>A0ABT1SCE9</accession>
<dbReference type="PANTHER" id="PTHR40448">
    <property type="entry name" value="TWO-COMPONENT SENSOR HISTIDINE KINASE"/>
    <property type="match status" value="1"/>
</dbReference>
<proteinExistence type="predicted"/>
<evidence type="ECO:0000313" key="4">
    <source>
        <dbReference type="EMBL" id="MCQ4924133.1"/>
    </source>
</evidence>
<feature type="transmembrane region" description="Helical" evidence="1">
    <location>
        <begin position="122"/>
        <end position="139"/>
    </location>
</feature>
<dbReference type="Pfam" id="PF14501">
    <property type="entry name" value="HATPase_c_5"/>
    <property type="match status" value="1"/>
</dbReference>
<keyword evidence="5" id="KW-1185">Reference proteome</keyword>
<name>A0ABT1SCE9_9FIRM</name>
<feature type="transmembrane region" description="Helical" evidence="1">
    <location>
        <begin position="60"/>
        <end position="77"/>
    </location>
</feature>
<dbReference type="CDD" id="cd16935">
    <property type="entry name" value="HATPase_AgrC-ComD-like"/>
    <property type="match status" value="1"/>
</dbReference>
<feature type="domain" description="SpoOB alpha-helical" evidence="3">
    <location>
        <begin position="236"/>
        <end position="292"/>
    </location>
</feature>
<dbReference type="EMBL" id="JANGAC010000010">
    <property type="protein sequence ID" value="MCQ4924133.1"/>
    <property type="molecule type" value="Genomic_DNA"/>
</dbReference>
<dbReference type="InterPro" id="IPR036890">
    <property type="entry name" value="HATPase_C_sf"/>
</dbReference>